<proteinExistence type="predicted"/>
<gene>
    <name evidence="1" type="ORF">BpHYR1_030591</name>
</gene>
<evidence type="ECO:0000313" key="2">
    <source>
        <dbReference type="Proteomes" id="UP000276133"/>
    </source>
</evidence>
<sequence>MTHFFNKSTRNVGKIKNNNKTKKMNKLLQLKILQIFDYLKIKQVDKELSMEPAKCNNRDERK</sequence>
<organism evidence="1 2">
    <name type="scientific">Brachionus plicatilis</name>
    <name type="common">Marine rotifer</name>
    <name type="synonym">Brachionus muelleri</name>
    <dbReference type="NCBI Taxonomy" id="10195"/>
    <lineage>
        <taxon>Eukaryota</taxon>
        <taxon>Metazoa</taxon>
        <taxon>Spiralia</taxon>
        <taxon>Gnathifera</taxon>
        <taxon>Rotifera</taxon>
        <taxon>Eurotatoria</taxon>
        <taxon>Monogononta</taxon>
        <taxon>Pseudotrocha</taxon>
        <taxon>Ploima</taxon>
        <taxon>Brachionidae</taxon>
        <taxon>Brachionus</taxon>
    </lineage>
</organism>
<dbReference type="AlphaFoldDB" id="A0A3M7RFG2"/>
<accession>A0A3M7RFG2</accession>
<protein>
    <submittedName>
        <fullName evidence="1">Uncharacterized protein</fullName>
    </submittedName>
</protein>
<name>A0A3M7RFG2_BRAPC</name>
<dbReference type="Proteomes" id="UP000276133">
    <property type="component" value="Unassembled WGS sequence"/>
</dbReference>
<comment type="caution">
    <text evidence="1">The sequence shown here is derived from an EMBL/GenBank/DDBJ whole genome shotgun (WGS) entry which is preliminary data.</text>
</comment>
<dbReference type="EMBL" id="REGN01003509">
    <property type="protein sequence ID" value="RNA22231.1"/>
    <property type="molecule type" value="Genomic_DNA"/>
</dbReference>
<keyword evidence="2" id="KW-1185">Reference proteome</keyword>
<reference evidence="1 2" key="1">
    <citation type="journal article" date="2018" name="Sci. Rep.">
        <title>Genomic signatures of local adaptation to the degree of environmental predictability in rotifers.</title>
        <authorList>
            <person name="Franch-Gras L."/>
            <person name="Hahn C."/>
            <person name="Garcia-Roger E.M."/>
            <person name="Carmona M.J."/>
            <person name="Serra M."/>
            <person name="Gomez A."/>
        </authorList>
    </citation>
    <scope>NUCLEOTIDE SEQUENCE [LARGE SCALE GENOMIC DNA]</scope>
    <source>
        <strain evidence="1">HYR1</strain>
    </source>
</reference>
<evidence type="ECO:0000313" key="1">
    <source>
        <dbReference type="EMBL" id="RNA22231.1"/>
    </source>
</evidence>